<name>A0ABQ4YIZ1_9ASTR</name>
<feature type="transmembrane region" description="Helical" evidence="1">
    <location>
        <begin position="51"/>
        <end position="73"/>
    </location>
</feature>
<evidence type="ECO:0000313" key="3">
    <source>
        <dbReference type="Proteomes" id="UP001151760"/>
    </source>
</evidence>
<evidence type="ECO:0000313" key="2">
    <source>
        <dbReference type="EMBL" id="GJS77784.1"/>
    </source>
</evidence>
<keyword evidence="1" id="KW-1133">Transmembrane helix</keyword>
<gene>
    <name evidence="2" type="ORF">Tco_0727665</name>
</gene>
<organism evidence="2 3">
    <name type="scientific">Tanacetum coccineum</name>
    <dbReference type="NCBI Taxonomy" id="301880"/>
    <lineage>
        <taxon>Eukaryota</taxon>
        <taxon>Viridiplantae</taxon>
        <taxon>Streptophyta</taxon>
        <taxon>Embryophyta</taxon>
        <taxon>Tracheophyta</taxon>
        <taxon>Spermatophyta</taxon>
        <taxon>Magnoliopsida</taxon>
        <taxon>eudicotyledons</taxon>
        <taxon>Gunneridae</taxon>
        <taxon>Pentapetalae</taxon>
        <taxon>asterids</taxon>
        <taxon>campanulids</taxon>
        <taxon>Asterales</taxon>
        <taxon>Asteraceae</taxon>
        <taxon>Asteroideae</taxon>
        <taxon>Anthemideae</taxon>
        <taxon>Anthemidinae</taxon>
        <taxon>Tanacetum</taxon>
    </lineage>
</organism>
<accession>A0ABQ4YIZ1</accession>
<sequence length="168" mass="18609">MVNTYSSENTSIRRIGGVRYGVLGNLEWAPRLKYSGTFIIRFPIRRIGSSGYGVLGLLVVDAFAKLGHGYAVFVDVNTTYLGSSGYGVLGLLVVDAFAKLGNGYAVFVDVNTTYLGITSLFWMLTKVSYTSYMLMWIQRILQSQAMVLNSSKSWDMAHLSRMIRCIGC</sequence>
<evidence type="ECO:0000256" key="1">
    <source>
        <dbReference type="SAM" id="Phobius"/>
    </source>
</evidence>
<reference evidence="2" key="1">
    <citation type="journal article" date="2022" name="Int. J. Mol. Sci.">
        <title>Draft Genome of Tanacetum Coccineum: Genomic Comparison of Closely Related Tanacetum-Family Plants.</title>
        <authorList>
            <person name="Yamashiro T."/>
            <person name="Shiraishi A."/>
            <person name="Nakayama K."/>
            <person name="Satake H."/>
        </authorList>
    </citation>
    <scope>NUCLEOTIDE SEQUENCE</scope>
</reference>
<keyword evidence="3" id="KW-1185">Reference proteome</keyword>
<feature type="transmembrane region" description="Helical" evidence="1">
    <location>
        <begin position="79"/>
        <end position="97"/>
    </location>
</feature>
<reference evidence="2" key="2">
    <citation type="submission" date="2022-01" db="EMBL/GenBank/DDBJ databases">
        <authorList>
            <person name="Yamashiro T."/>
            <person name="Shiraishi A."/>
            <person name="Satake H."/>
            <person name="Nakayama K."/>
        </authorList>
    </citation>
    <scope>NUCLEOTIDE SEQUENCE</scope>
</reference>
<protein>
    <submittedName>
        <fullName evidence="2">Uncharacterized protein</fullName>
    </submittedName>
</protein>
<keyword evidence="1" id="KW-0472">Membrane</keyword>
<comment type="caution">
    <text evidence="2">The sequence shown here is derived from an EMBL/GenBank/DDBJ whole genome shotgun (WGS) entry which is preliminary data.</text>
</comment>
<proteinExistence type="predicted"/>
<keyword evidence="1" id="KW-0812">Transmembrane</keyword>
<dbReference type="Proteomes" id="UP001151760">
    <property type="component" value="Unassembled WGS sequence"/>
</dbReference>
<dbReference type="EMBL" id="BQNB010010474">
    <property type="protein sequence ID" value="GJS77784.1"/>
    <property type="molecule type" value="Genomic_DNA"/>
</dbReference>